<keyword evidence="10" id="KW-0812">Transmembrane</keyword>
<dbReference type="Gene3D" id="1.20.5.1930">
    <property type="match status" value="1"/>
</dbReference>
<keyword evidence="4" id="KW-0808">Transferase</keyword>
<evidence type="ECO:0000259" key="11">
    <source>
        <dbReference type="SMART" id="SM00387"/>
    </source>
</evidence>
<feature type="domain" description="Histidine kinase/HSP90-like ATPase" evidence="11">
    <location>
        <begin position="577"/>
        <end position="667"/>
    </location>
</feature>
<dbReference type="Gene3D" id="3.30.450.40">
    <property type="match status" value="1"/>
</dbReference>
<dbReference type="Gene3D" id="3.30.565.10">
    <property type="entry name" value="Histidine kinase-like ATPase, C-terminal domain"/>
    <property type="match status" value="1"/>
</dbReference>
<dbReference type="CDD" id="cd16917">
    <property type="entry name" value="HATPase_UhpB-NarQ-NarX-like"/>
    <property type="match status" value="1"/>
</dbReference>
<dbReference type="SMART" id="SM00387">
    <property type="entry name" value="HATPase_c"/>
    <property type="match status" value="1"/>
</dbReference>
<keyword evidence="8" id="KW-0902">Two-component regulatory system</keyword>
<dbReference type="InterPro" id="IPR011712">
    <property type="entry name" value="Sig_transdc_His_kin_sub3_dim/P"/>
</dbReference>
<keyword evidence="7" id="KW-0067">ATP-binding</keyword>
<evidence type="ECO:0000256" key="8">
    <source>
        <dbReference type="ARBA" id="ARBA00023012"/>
    </source>
</evidence>
<dbReference type="Proteomes" id="UP001212498">
    <property type="component" value="Unassembled WGS sequence"/>
</dbReference>
<evidence type="ECO:0000313" key="13">
    <source>
        <dbReference type="Proteomes" id="UP001212498"/>
    </source>
</evidence>
<dbReference type="EMBL" id="JAPNUD010000076">
    <property type="protein sequence ID" value="MDA0643770.1"/>
    <property type="molecule type" value="Genomic_DNA"/>
</dbReference>
<evidence type="ECO:0000256" key="1">
    <source>
        <dbReference type="ARBA" id="ARBA00000085"/>
    </source>
</evidence>
<evidence type="ECO:0000256" key="6">
    <source>
        <dbReference type="ARBA" id="ARBA00022777"/>
    </source>
</evidence>
<evidence type="ECO:0000256" key="7">
    <source>
        <dbReference type="ARBA" id="ARBA00022840"/>
    </source>
</evidence>
<keyword evidence="13" id="KW-1185">Reference proteome</keyword>
<keyword evidence="10" id="KW-1133">Transmembrane helix</keyword>
<keyword evidence="5" id="KW-0547">Nucleotide-binding</keyword>
<evidence type="ECO:0000256" key="2">
    <source>
        <dbReference type="ARBA" id="ARBA00012438"/>
    </source>
</evidence>
<sequence length="704" mass="72656">MRWQARGPHLAGMAAALLLAVLVTRAAVTLPEWGRLSSGAALMTAEVTRLVVGLPVCVVGVLLLADRYARRRGALVLAAGVVWIVPPAMSDVLAAVEHPGTPVAAAAILLAAAGTACQPLTVLLFPLCLLPRPAVRWPRTAVIVTAAAASIQYAVVWGLGTPGSARFASPWAGTAPATWAAGLLHDSQVALDWLAPVVTAAVTAELARAASKAGRGSAARWVIAAACPLYACLLLSDLWGESWTMVARSAGVVLWVAMIGLAASHGGLWRLERVTSHRMARAFVLAVLVIAVTCAAMAAWAALLTGRTTVTAVVAGCALVTGWAARPLVRHAVLAVERAFYGPRARPHEAVRALAVRLQQAPHPGDVPEQICRGVVEDLGLSGARIALETRAGARLLAAAGGPVDGPAQVFPLRHHGEVVGRLEVARDGASTPAERDSELLALLADQAGPALAALRFGEEAQAARERLVLAREEERRRLRREIHDGLGPQLAAVQLRLGVAQACGQASPAARAHLGTAAEVLVEALAEIRRITAGLAPATLVERGLLDATRILAHRLTTDAVRVTVTAGPLPAMAPAVETAAYRIAAEAVTNAVRHARARHVEVAFTTAPGTLTVTVTDDGTGFGADTIPGTGLLSVTERAVVVGGHADLHPTPTGTTITATLPTPPPPALPDHPGRPDRGHPPAPSSGIVVVPRTTPPPAVGS</sequence>
<reference evidence="12 13" key="1">
    <citation type="submission" date="2022-11" db="EMBL/GenBank/DDBJ databases">
        <title>Nonomuraea corallina sp. nov., a new species of the genus Nonomuraea isolated from sea side sediment in Thai sea.</title>
        <authorList>
            <person name="Ngamcharungchit C."/>
            <person name="Matsumoto A."/>
            <person name="Suriyachadkun C."/>
            <person name="Panbangred W."/>
            <person name="Inahashi Y."/>
            <person name="Intra B."/>
        </authorList>
    </citation>
    <scope>NUCLEOTIDE SEQUENCE [LARGE SCALE GENOMIC DNA]</scope>
    <source>
        <strain evidence="12 13">DSM 43553</strain>
    </source>
</reference>
<keyword evidence="6 12" id="KW-0418">Kinase</keyword>
<dbReference type="PANTHER" id="PTHR24421:SF10">
    <property type="entry name" value="NITRATE_NITRITE SENSOR PROTEIN NARQ"/>
    <property type="match status" value="1"/>
</dbReference>
<dbReference type="Pfam" id="PF02518">
    <property type="entry name" value="HATPase_c"/>
    <property type="match status" value="1"/>
</dbReference>
<feature type="transmembrane region" description="Helical" evidence="10">
    <location>
        <begin position="102"/>
        <end position="129"/>
    </location>
</feature>
<dbReference type="PANTHER" id="PTHR24421">
    <property type="entry name" value="NITRATE/NITRITE SENSOR PROTEIN NARX-RELATED"/>
    <property type="match status" value="1"/>
</dbReference>
<name>A0ABT4T381_9ACTN</name>
<dbReference type="SUPFAM" id="SSF55874">
    <property type="entry name" value="ATPase domain of HSP90 chaperone/DNA topoisomerase II/histidine kinase"/>
    <property type="match status" value="1"/>
</dbReference>
<comment type="caution">
    <text evidence="12">The sequence shown here is derived from an EMBL/GenBank/DDBJ whole genome shotgun (WGS) entry which is preliminary data.</text>
</comment>
<keyword evidence="3" id="KW-0597">Phosphoprotein</keyword>
<dbReference type="EC" id="2.7.13.3" evidence="2"/>
<dbReference type="RefSeq" id="WP_271277954.1">
    <property type="nucleotide sequence ID" value="NZ_JAPNUD010000076.1"/>
</dbReference>
<accession>A0ABT4T381</accession>
<feature type="region of interest" description="Disordered" evidence="9">
    <location>
        <begin position="647"/>
        <end position="704"/>
    </location>
</feature>
<evidence type="ECO:0000256" key="4">
    <source>
        <dbReference type="ARBA" id="ARBA00022679"/>
    </source>
</evidence>
<evidence type="ECO:0000256" key="9">
    <source>
        <dbReference type="SAM" id="MobiDB-lite"/>
    </source>
</evidence>
<protein>
    <recommendedName>
        <fullName evidence="2">histidine kinase</fullName>
        <ecNumber evidence="2">2.7.13.3</ecNumber>
    </recommendedName>
</protein>
<keyword evidence="10" id="KW-0472">Membrane</keyword>
<feature type="transmembrane region" description="Helical" evidence="10">
    <location>
        <begin position="218"/>
        <end position="240"/>
    </location>
</feature>
<feature type="transmembrane region" description="Helical" evidence="10">
    <location>
        <begin position="141"/>
        <end position="160"/>
    </location>
</feature>
<feature type="transmembrane region" description="Helical" evidence="10">
    <location>
        <begin position="283"/>
        <end position="303"/>
    </location>
</feature>
<dbReference type="GO" id="GO:0016301">
    <property type="term" value="F:kinase activity"/>
    <property type="evidence" value="ECO:0007669"/>
    <property type="project" value="UniProtKB-KW"/>
</dbReference>
<feature type="transmembrane region" description="Helical" evidence="10">
    <location>
        <begin position="75"/>
        <end position="96"/>
    </location>
</feature>
<organism evidence="12 13">
    <name type="scientific">Nonomuraea ferruginea</name>
    <dbReference type="NCBI Taxonomy" id="46174"/>
    <lineage>
        <taxon>Bacteria</taxon>
        <taxon>Bacillati</taxon>
        <taxon>Actinomycetota</taxon>
        <taxon>Actinomycetes</taxon>
        <taxon>Streptosporangiales</taxon>
        <taxon>Streptosporangiaceae</taxon>
        <taxon>Nonomuraea</taxon>
    </lineage>
</organism>
<dbReference type="Pfam" id="PF07730">
    <property type="entry name" value="HisKA_3"/>
    <property type="match status" value="1"/>
</dbReference>
<evidence type="ECO:0000256" key="5">
    <source>
        <dbReference type="ARBA" id="ARBA00022741"/>
    </source>
</evidence>
<proteinExistence type="predicted"/>
<feature type="transmembrane region" description="Helical" evidence="10">
    <location>
        <begin position="50"/>
        <end position="68"/>
    </location>
</feature>
<evidence type="ECO:0000313" key="12">
    <source>
        <dbReference type="EMBL" id="MDA0643770.1"/>
    </source>
</evidence>
<evidence type="ECO:0000256" key="10">
    <source>
        <dbReference type="SAM" id="Phobius"/>
    </source>
</evidence>
<gene>
    <name evidence="12" type="ORF">OUY24_24340</name>
</gene>
<dbReference type="InterPro" id="IPR036890">
    <property type="entry name" value="HATPase_C_sf"/>
</dbReference>
<feature type="compositionally biased region" description="Low complexity" evidence="9">
    <location>
        <begin position="651"/>
        <end position="663"/>
    </location>
</feature>
<dbReference type="InterPro" id="IPR029016">
    <property type="entry name" value="GAF-like_dom_sf"/>
</dbReference>
<dbReference type="InterPro" id="IPR003594">
    <property type="entry name" value="HATPase_dom"/>
</dbReference>
<feature type="transmembrane region" description="Helical" evidence="10">
    <location>
        <begin position="193"/>
        <end position="211"/>
    </location>
</feature>
<dbReference type="InterPro" id="IPR050482">
    <property type="entry name" value="Sensor_HK_TwoCompSys"/>
</dbReference>
<evidence type="ECO:0000256" key="3">
    <source>
        <dbReference type="ARBA" id="ARBA00022553"/>
    </source>
</evidence>
<feature type="transmembrane region" description="Helical" evidence="10">
    <location>
        <begin position="252"/>
        <end position="271"/>
    </location>
</feature>
<dbReference type="SUPFAM" id="SSF55781">
    <property type="entry name" value="GAF domain-like"/>
    <property type="match status" value="1"/>
</dbReference>
<comment type="catalytic activity">
    <reaction evidence="1">
        <text>ATP + protein L-histidine = ADP + protein N-phospho-L-histidine.</text>
        <dbReference type="EC" id="2.7.13.3"/>
    </reaction>
</comment>